<reference evidence="4 5" key="1">
    <citation type="submission" date="2024-02" db="EMBL/GenBank/DDBJ databases">
        <title>Bacteria isolated from the canopy kelp, Nereocystis luetkeana.</title>
        <authorList>
            <person name="Pfister C.A."/>
            <person name="Younker I.T."/>
            <person name="Light S.H."/>
        </authorList>
    </citation>
    <scope>NUCLEOTIDE SEQUENCE [LARGE SCALE GENOMIC DNA]</scope>
    <source>
        <strain evidence="4 5">TI.5.07</strain>
    </source>
</reference>
<organism evidence="4 5">
    <name type="scientific">Cobetia marina</name>
    <name type="common">Deleya marina</name>
    <dbReference type="NCBI Taxonomy" id="28258"/>
    <lineage>
        <taxon>Bacteria</taxon>
        <taxon>Pseudomonadati</taxon>
        <taxon>Pseudomonadota</taxon>
        <taxon>Gammaproteobacteria</taxon>
        <taxon>Oceanospirillales</taxon>
        <taxon>Halomonadaceae</taxon>
        <taxon>Cobetia</taxon>
    </lineage>
</organism>
<dbReference type="Pfam" id="PF01609">
    <property type="entry name" value="DDE_Tnp_1"/>
    <property type="match status" value="1"/>
</dbReference>
<keyword evidence="5" id="KW-1185">Reference proteome</keyword>
<feature type="domain" description="Transposase IS4-like" evidence="2">
    <location>
        <begin position="99"/>
        <end position="272"/>
    </location>
</feature>
<evidence type="ECO:0000259" key="3">
    <source>
        <dbReference type="Pfam" id="PF13340"/>
    </source>
</evidence>
<dbReference type="EMBL" id="JBAKAP010000018">
    <property type="protein sequence ID" value="MEL0618081.1"/>
    <property type="molecule type" value="Genomic_DNA"/>
</dbReference>
<feature type="domain" description="Insertion element IS402-like" evidence="3">
    <location>
        <begin position="7"/>
        <end position="78"/>
    </location>
</feature>
<evidence type="ECO:0000313" key="5">
    <source>
        <dbReference type="Proteomes" id="UP001378242"/>
    </source>
</evidence>
<dbReference type="Pfam" id="PF13340">
    <property type="entry name" value="DUF4096"/>
    <property type="match status" value="1"/>
</dbReference>
<dbReference type="InterPro" id="IPR002559">
    <property type="entry name" value="Transposase_11"/>
</dbReference>
<feature type="compositionally biased region" description="Basic and acidic residues" evidence="1">
    <location>
        <begin position="117"/>
        <end position="127"/>
    </location>
</feature>
<evidence type="ECO:0000313" key="4">
    <source>
        <dbReference type="EMBL" id="MEL0618081.1"/>
    </source>
</evidence>
<dbReference type="NCBIfam" id="NF033580">
    <property type="entry name" value="transpos_IS5_3"/>
    <property type="match status" value="1"/>
</dbReference>
<comment type="caution">
    <text evidence="4">The sequence shown here is derived from an EMBL/GenBank/DDBJ whole genome shotgun (WGS) entry which is preliminary data.</text>
</comment>
<dbReference type="Proteomes" id="UP001378242">
    <property type="component" value="Unassembled WGS sequence"/>
</dbReference>
<evidence type="ECO:0000259" key="2">
    <source>
        <dbReference type="Pfam" id="PF01609"/>
    </source>
</evidence>
<sequence>MTGRYEISDNQWQLIEDIVSPAQSMGRPRKDDRQMLNGIFWALCSGAKWRDLPERYGPWSTVYARSRQWRDDGTFEAVLSRLQLRLREDGLMDLETWMIDSTAVRATRASAGGGKKGGSEEPLDHALGRSRGGITTKIHLICDRLGWPIAFTLSAGQESDTRYFMPTLEKVHLPGSLGRPRKRCRYIMADKGYDSDELRRYCDHVRIKPVIAQRKMKRKPRPGLPRGFDKPMYRQRNIVERSFSWLKEFRRIATRHEKLARSFYAMVCVACIRRCLRADFSYRT</sequence>
<dbReference type="InterPro" id="IPR025161">
    <property type="entry name" value="IS402-like_dom"/>
</dbReference>
<dbReference type="PANTHER" id="PTHR30007:SF1">
    <property type="entry name" value="BLR1914 PROTEIN"/>
    <property type="match status" value="1"/>
</dbReference>
<protein>
    <submittedName>
        <fullName evidence="4">IS5 family transposase</fullName>
    </submittedName>
</protein>
<accession>A0ABU9GJ08</accession>
<dbReference type="PANTHER" id="PTHR30007">
    <property type="entry name" value="PHP DOMAIN PROTEIN"/>
    <property type="match status" value="1"/>
</dbReference>
<gene>
    <name evidence="4" type="ORF">V6243_14730</name>
</gene>
<evidence type="ECO:0000256" key="1">
    <source>
        <dbReference type="SAM" id="MobiDB-lite"/>
    </source>
</evidence>
<proteinExistence type="predicted"/>
<name>A0ABU9GJ08_COBMA</name>
<dbReference type="RefSeq" id="WP_341542743.1">
    <property type="nucleotide sequence ID" value="NZ_JBAKAP010000018.1"/>
</dbReference>
<feature type="region of interest" description="Disordered" evidence="1">
    <location>
        <begin position="109"/>
        <end position="128"/>
    </location>
</feature>